<keyword evidence="3" id="KW-1185">Reference proteome</keyword>
<evidence type="ECO:0000313" key="2">
    <source>
        <dbReference type="EMBL" id="MFI7588705.1"/>
    </source>
</evidence>
<organism evidence="2 3">
    <name type="scientific">Spongisporangium articulatum</name>
    <dbReference type="NCBI Taxonomy" id="3362603"/>
    <lineage>
        <taxon>Bacteria</taxon>
        <taxon>Bacillati</taxon>
        <taxon>Actinomycetota</taxon>
        <taxon>Actinomycetes</taxon>
        <taxon>Kineosporiales</taxon>
        <taxon>Kineosporiaceae</taxon>
        <taxon>Spongisporangium</taxon>
    </lineage>
</organism>
<proteinExistence type="predicted"/>
<gene>
    <name evidence="2" type="ORF">ACIB24_16670</name>
</gene>
<feature type="compositionally biased region" description="Low complexity" evidence="1">
    <location>
        <begin position="16"/>
        <end position="25"/>
    </location>
</feature>
<name>A0ABW8AQQ0_9ACTN</name>
<accession>A0ABW8AQQ0</accession>
<dbReference type="RefSeq" id="WP_398282664.1">
    <property type="nucleotide sequence ID" value="NZ_JBITLV010000005.1"/>
</dbReference>
<sequence>MSTASRIATAPTTHSGRPVPARTPARPSPRPGAADGGRDDACRFAGAVTDRWRAGRERPPDDGRAVGLFAGALGAVLGVVPGAPRVTAREPAAVAGVVP</sequence>
<dbReference type="EMBL" id="JBITLV010000005">
    <property type="protein sequence ID" value="MFI7588705.1"/>
    <property type="molecule type" value="Genomic_DNA"/>
</dbReference>
<evidence type="ECO:0000256" key="1">
    <source>
        <dbReference type="SAM" id="MobiDB-lite"/>
    </source>
</evidence>
<reference evidence="2 3" key="1">
    <citation type="submission" date="2024-10" db="EMBL/GenBank/DDBJ databases">
        <title>The Natural Products Discovery Center: Release of the First 8490 Sequenced Strains for Exploring Actinobacteria Biosynthetic Diversity.</title>
        <authorList>
            <person name="Kalkreuter E."/>
            <person name="Kautsar S.A."/>
            <person name="Yang D."/>
            <person name="Bader C.D."/>
            <person name="Teijaro C.N."/>
            <person name="Fluegel L."/>
            <person name="Davis C.M."/>
            <person name="Simpson J.R."/>
            <person name="Lauterbach L."/>
            <person name="Steele A.D."/>
            <person name="Gui C."/>
            <person name="Meng S."/>
            <person name="Li G."/>
            <person name="Viehrig K."/>
            <person name="Ye F."/>
            <person name="Su P."/>
            <person name="Kiefer A.F."/>
            <person name="Nichols A."/>
            <person name="Cepeda A.J."/>
            <person name="Yan W."/>
            <person name="Fan B."/>
            <person name="Jiang Y."/>
            <person name="Adhikari A."/>
            <person name="Zheng C.-J."/>
            <person name="Schuster L."/>
            <person name="Cowan T.M."/>
            <person name="Smanski M.J."/>
            <person name="Chevrette M.G."/>
            <person name="De Carvalho L.P.S."/>
            <person name="Shen B."/>
        </authorList>
    </citation>
    <scope>NUCLEOTIDE SEQUENCE [LARGE SCALE GENOMIC DNA]</scope>
    <source>
        <strain evidence="2 3">NPDC049639</strain>
    </source>
</reference>
<comment type="caution">
    <text evidence="2">The sequence shown here is derived from an EMBL/GenBank/DDBJ whole genome shotgun (WGS) entry which is preliminary data.</text>
</comment>
<dbReference type="Proteomes" id="UP001612915">
    <property type="component" value="Unassembled WGS sequence"/>
</dbReference>
<protein>
    <submittedName>
        <fullName evidence="2">Uncharacterized protein</fullName>
    </submittedName>
</protein>
<evidence type="ECO:0000313" key="3">
    <source>
        <dbReference type="Proteomes" id="UP001612915"/>
    </source>
</evidence>
<feature type="region of interest" description="Disordered" evidence="1">
    <location>
        <begin position="1"/>
        <end position="41"/>
    </location>
</feature>
<feature type="compositionally biased region" description="Polar residues" evidence="1">
    <location>
        <begin position="1"/>
        <end position="15"/>
    </location>
</feature>